<gene>
    <name evidence="2" type="ORF">Agub_g4752</name>
</gene>
<sequence length="247" mass="27792">FTDPLRVNERKTEVWEARKQQLRQPPDQRRQGTAESGSKGGGGAAGDSGGGQTKDSSSHLPYWKRFPVSWTKAYHNEYIAGCKHHTSKKGGGDVHSGGTTGACGKDGGTDTLGGQGAGNPRKPHMQRLNEFLRTQSLVPVDGCWSQEENMKGPRGWLGRSCFFLYLFLRRFQIYSVEAYNRDFELLVLAYDKKKEVAPMETGKTDMYRKTLSRNPSLTFRCTMDRWRVVSSPQMKALVHFFVDYNLG</sequence>
<dbReference type="EMBL" id="BMAR01000006">
    <property type="protein sequence ID" value="GFR43648.1"/>
    <property type="molecule type" value="Genomic_DNA"/>
</dbReference>
<comment type="caution">
    <text evidence="2">The sequence shown here is derived from an EMBL/GenBank/DDBJ whole genome shotgun (WGS) entry which is preliminary data.</text>
</comment>
<name>A0AAD3DL82_9CHLO</name>
<feature type="region of interest" description="Disordered" evidence="1">
    <location>
        <begin position="1"/>
        <end position="60"/>
    </location>
</feature>
<protein>
    <submittedName>
        <fullName evidence="2">Uncharacterized protein</fullName>
    </submittedName>
</protein>
<keyword evidence="3" id="KW-1185">Reference proteome</keyword>
<proteinExistence type="predicted"/>
<accession>A0AAD3DL82</accession>
<feature type="non-terminal residue" evidence="2">
    <location>
        <position position="1"/>
    </location>
</feature>
<dbReference type="AlphaFoldDB" id="A0AAD3DL82"/>
<feature type="compositionally biased region" description="Basic and acidic residues" evidence="1">
    <location>
        <begin position="1"/>
        <end position="19"/>
    </location>
</feature>
<organism evidence="2 3">
    <name type="scientific">Astrephomene gubernaculifera</name>
    <dbReference type="NCBI Taxonomy" id="47775"/>
    <lineage>
        <taxon>Eukaryota</taxon>
        <taxon>Viridiplantae</taxon>
        <taxon>Chlorophyta</taxon>
        <taxon>core chlorophytes</taxon>
        <taxon>Chlorophyceae</taxon>
        <taxon>CS clade</taxon>
        <taxon>Chlamydomonadales</taxon>
        <taxon>Astrephomenaceae</taxon>
        <taxon>Astrephomene</taxon>
    </lineage>
</organism>
<feature type="non-terminal residue" evidence="2">
    <location>
        <position position="247"/>
    </location>
</feature>
<feature type="compositionally biased region" description="Gly residues" evidence="1">
    <location>
        <begin position="38"/>
        <end position="52"/>
    </location>
</feature>
<evidence type="ECO:0000313" key="3">
    <source>
        <dbReference type="Proteomes" id="UP001054857"/>
    </source>
</evidence>
<evidence type="ECO:0000256" key="1">
    <source>
        <dbReference type="SAM" id="MobiDB-lite"/>
    </source>
</evidence>
<dbReference type="Proteomes" id="UP001054857">
    <property type="component" value="Unassembled WGS sequence"/>
</dbReference>
<evidence type="ECO:0000313" key="2">
    <source>
        <dbReference type="EMBL" id="GFR43648.1"/>
    </source>
</evidence>
<reference evidence="2 3" key="1">
    <citation type="journal article" date="2021" name="Sci. Rep.">
        <title>Genome sequencing of the multicellular alga Astrephomene provides insights into convergent evolution of germ-soma differentiation.</title>
        <authorList>
            <person name="Yamashita S."/>
            <person name="Yamamoto K."/>
            <person name="Matsuzaki R."/>
            <person name="Suzuki S."/>
            <person name="Yamaguchi H."/>
            <person name="Hirooka S."/>
            <person name="Minakuchi Y."/>
            <person name="Miyagishima S."/>
            <person name="Kawachi M."/>
            <person name="Toyoda A."/>
            <person name="Nozaki H."/>
        </authorList>
    </citation>
    <scope>NUCLEOTIDE SEQUENCE [LARGE SCALE GENOMIC DNA]</scope>
    <source>
        <strain evidence="2 3">NIES-4017</strain>
    </source>
</reference>